<organism evidence="2 3">
    <name type="scientific">Nonomuraea bangladeshensis</name>
    <dbReference type="NCBI Taxonomy" id="404385"/>
    <lineage>
        <taxon>Bacteria</taxon>
        <taxon>Bacillati</taxon>
        <taxon>Actinomycetota</taxon>
        <taxon>Actinomycetes</taxon>
        <taxon>Streptosporangiales</taxon>
        <taxon>Streptosporangiaceae</taxon>
        <taxon>Nonomuraea</taxon>
    </lineage>
</organism>
<reference evidence="2 3" key="1">
    <citation type="submission" date="2024-06" db="EMBL/GenBank/DDBJ databases">
        <title>The Natural Products Discovery Center: Release of the First 8490 Sequenced Strains for Exploring Actinobacteria Biosynthetic Diversity.</title>
        <authorList>
            <person name="Kalkreuter E."/>
            <person name="Kautsar S.A."/>
            <person name="Yang D."/>
            <person name="Bader C.D."/>
            <person name="Teijaro C.N."/>
            <person name="Fluegel L."/>
            <person name="Davis C.M."/>
            <person name="Simpson J.R."/>
            <person name="Lauterbach L."/>
            <person name="Steele A.D."/>
            <person name="Gui C."/>
            <person name="Meng S."/>
            <person name="Li G."/>
            <person name="Viehrig K."/>
            <person name="Ye F."/>
            <person name="Su P."/>
            <person name="Kiefer A.F."/>
            <person name="Nichols A."/>
            <person name="Cepeda A.J."/>
            <person name="Yan W."/>
            <person name="Fan B."/>
            <person name="Jiang Y."/>
            <person name="Adhikari A."/>
            <person name="Zheng C.-J."/>
            <person name="Schuster L."/>
            <person name="Cowan T.M."/>
            <person name="Smanski M.J."/>
            <person name="Chevrette M.G."/>
            <person name="De Carvalho L.P.S."/>
            <person name="Shen B."/>
        </authorList>
    </citation>
    <scope>NUCLEOTIDE SEQUENCE [LARGE SCALE GENOMIC DNA]</scope>
    <source>
        <strain evidence="2 3">NPDC049574</strain>
    </source>
</reference>
<dbReference type="InterPro" id="IPR017926">
    <property type="entry name" value="GATASE"/>
</dbReference>
<dbReference type="SUPFAM" id="SSF52317">
    <property type="entry name" value="Class I glutamine amidotransferase-like"/>
    <property type="match status" value="1"/>
</dbReference>
<dbReference type="PANTHER" id="PTHR42695:SF5">
    <property type="entry name" value="GLUTAMINE AMIDOTRANSFERASE YLR126C-RELATED"/>
    <property type="match status" value="1"/>
</dbReference>
<proteinExistence type="predicted"/>
<dbReference type="PROSITE" id="PS51273">
    <property type="entry name" value="GATASE_TYPE_1"/>
    <property type="match status" value="1"/>
</dbReference>
<sequence>MRDTKIHDLPAGRVLVVQNSRSGGPSRVGGWLEDAGHELDVVLAHEGAALPDRLEHDAMIMLGGGYLPGDDDRAPWLAGARRLVGQALAESVPLLGVCLGGQMIAEVAGGEVTGDAGAPENGSLPVTIRPEAATDPLFHGLPPVVPAVEHHKDAVTGLPPGAVWLAETAACPYQAFRVGERAWGVQFHPEVLPARIREWQADGFDPDEVHARAVADEPVSTPIWHQVTLRFAALVAEHAAARAAATPRRSPSRA</sequence>
<comment type="caution">
    <text evidence="2">The sequence shown here is derived from an EMBL/GenBank/DDBJ whole genome shotgun (WGS) entry which is preliminary data.</text>
</comment>
<dbReference type="Gene3D" id="3.40.50.880">
    <property type="match status" value="1"/>
</dbReference>
<protein>
    <submittedName>
        <fullName evidence="2">Type 1 glutamine amidotransferase</fullName>
        <ecNumber evidence="2">3.4.-.-</ecNumber>
    </submittedName>
</protein>
<feature type="domain" description="Glutamine amidotransferase" evidence="1">
    <location>
        <begin position="36"/>
        <end position="193"/>
    </location>
</feature>
<gene>
    <name evidence="2" type="ORF">AB0K40_03715</name>
</gene>
<dbReference type="RefSeq" id="WP_364445002.1">
    <property type="nucleotide sequence ID" value="NZ_JBFARM010000001.1"/>
</dbReference>
<dbReference type="GO" id="GO:0016787">
    <property type="term" value="F:hydrolase activity"/>
    <property type="evidence" value="ECO:0007669"/>
    <property type="project" value="UniProtKB-KW"/>
</dbReference>
<dbReference type="InterPro" id="IPR029062">
    <property type="entry name" value="Class_I_gatase-like"/>
</dbReference>
<dbReference type="Pfam" id="PF00117">
    <property type="entry name" value="GATase"/>
    <property type="match status" value="1"/>
</dbReference>
<dbReference type="EC" id="3.4.-.-" evidence="2"/>
<evidence type="ECO:0000313" key="2">
    <source>
        <dbReference type="EMBL" id="MEV4284590.1"/>
    </source>
</evidence>
<name>A0ABV3GXC4_9ACTN</name>
<dbReference type="EMBL" id="JBFARM010000001">
    <property type="protein sequence ID" value="MEV4284590.1"/>
    <property type="molecule type" value="Genomic_DNA"/>
</dbReference>
<evidence type="ECO:0000313" key="3">
    <source>
        <dbReference type="Proteomes" id="UP001552427"/>
    </source>
</evidence>
<keyword evidence="2" id="KW-0315">Glutamine amidotransferase</keyword>
<evidence type="ECO:0000259" key="1">
    <source>
        <dbReference type="Pfam" id="PF00117"/>
    </source>
</evidence>
<keyword evidence="3" id="KW-1185">Reference proteome</keyword>
<accession>A0ABV3GXC4</accession>
<dbReference type="InterPro" id="IPR044992">
    <property type="entry name" value="ChyE-like"/>
</dbReference>
<dbReference type="Proteomes" id="UP001552427">
    <property type="component" value="Unassembled WGS sequence"/>
</dbReference>
<dbReference type="CDD" id="cd01741">
    <property type="entry name" value="GATase1_1"/>
    <property type="match status" value="1"/>
</dbReference>
<dbReference type="PANTHER" id="PTHR42695">
    <property type="entry name" value="GLUTAMINE AMIDOTRANSFERASE YLR126C-RELATED"/>
    <property type="match status" value="1"/>
</dbReference>
<keyword evidence="2" id="KW-0378">Hydrolase</keyword>